<feature type="region of interest" description="Disordered" evidence="1">
    <location>
        <begin position="110"/>
        <end position="152"/>
    </location>
</feature>
<evidence type="ECO:0000259" key="2">
    <source>
        <dbReference type="Pfam" id="PF15605"/>
    </source>
</evidence>
<organism evidence="4 5">
    <name type="scientific">Amycolatopsis dongchuanensis</name>
    <dbReference type="NCBI Taxonomy" id="1070866"/>
    <lineage>
        <taxon>Bacteria</taxon>
        <taxon>Bacillati</taxon>
        <taxon>Actinomycetota</taxon>
        <taxon>Actinomycetes</taxon>
        <taxon>Pseudonocardiales</taxon>
        <taxon>Pseudonocardiaceae</taxon>
        <taxon>Amycolatopsis</taxon>
    </lineage>
</organism>
<sequence length="388" mass="41123">MAELGETQDPLQLVPGKPEAIDENVRVLRARGERANWAGEGLLAIDTGAWEGPAAQTFRDKFSYESAKWFNAADSLSGAANVLAEYADTLRWAQGQAIEAVDLWNQGQAATQQAKSAHDTAAAEAAANNQPPPPFIDPGESARQAARDTLGRARSQLQEVGDRVAGFLRDYAADAPQDSSWLDDVGHFFLDVGTHIVNDVASFGNAMLHHPEDVLGALGGLGLTVASGAGVAGGVVLSATGEGAVVGVPLAGASAAGVATGVGTMTATISDLGSHAGGDDRVEVIKPRRESSTPTKTDRLKEHLTDKDLDAARRELNGEIVKEKGSGVPYDHIKEVREAQDGLANRINRIKQLLSDSRLKPEERPDLESELSEASRLLDYTEQWVPRG</sequence>
<dbReference type="InterPro" id="IPR028948">
    <property type="entry name" value="Ntox28"/>
</dbReference>
<dbReference type="InterPro" id="IPR049082">
    <property type="entry name" value="T7SS_signal"/>
</dbReference>
<proteinExistence type="predicted"/>
<gene>
    <name evidence="4" type="ORF">GCM10023214_62330</name>
</gene>
<feature type="domain" description="Bacterial toxin 28" evidence="2">
    <location>
        <begin position="297"/>
        <end position="386"/>
    </location>
</feature>
<evidence type="ECO:0008006" key="6">
    <source>
        <dbReference type="Google" id="ProtNLM"/>
    </source>
</evidence>
<dbReference type="EMBL" id="BAABIB010000120">
    <property type="protein sequence ID" value="GAA4661557.1"/>
    <property type="molecule type" value="Genomic_DNA"/>
</dbReference>
<evidence type="ECO:0000313" key="5">
    <source>
        <dbReference type="Proteomes" id="UP001500192"/>
    </source>
</evidence>
<name>A0ABP8VFF6_9PSEU</name>
<reference evidence="5" key="1">
    <citation type="journal article" date="2019" name="Int. J. Syst. Evol. Microbiol.">
        <title>The Global Catalogue of Microorganisms (GCM) 10K type strain sequencing project: providing services to taxonomists for standard genome sequencing and annotation.</title>
        <authorList>
            <consortium name="The Broad Institute Genomics Platform"/>
            <consortium name="The Broad Institute Genome Sequencing Center for Infectious Disease"/>
            <person name="Wu L."/>
            <person name="Ma J."/>
        </authorList>
    </citation>
    <scope>NUCLEOTIDE SEQUENCE [LARGE SCALE GENOMIC DNA]</scope>
    <source>
        <strain evidence="5">JCM 18054</strain>
    </source>
</reference>
<feature type="domain" description="Putative T7SS secretion signal" evidence="3">
    <location>
        <begin position="3"/>
        <end position="177"/>
    </location>
</feature>
<accession>A0ABP8VFF6</accession>
<dbReference type="Pfam" id="PF15605">
    <property type="entry name" value="Ntox28"/>
    <property type="match status" value="1"/>
</dbReference>
<keyword evidence="5" id="KW-1185">Reference proteome</keyword>
<dbReference type="Pfam" id="PF21725">
    <property type="entry name" value="T7SS_signal"/>
    <property type="match status" value="1"/>
</dbReference>
<evidence type="ECO:0000259" key="3">
    <source>
        <dbReference type="Pfam" id="PF21725"/>
    </source>
</evidence>
<evidence type="ECO:0000256" key="1">
    <source>
        <dbReference type="SAM" id="MobiDB-lite"/>
    </source>
</evidence>
<dbReference type="RefSeq" id="WP_346055817.1">
    <property type="nucleotide sequence ID" value="NZ_BAABIB010000120.1"/>
</dbReference>
<comment type="caution">
    <text evidence="4">The sequence shown here is derived from an EMBL/GenBank/DDBJ whole genome shotgun (WGS) entry which is preliminary data.</text>
</comment>
<evidence type="ECO:0000313" key="4">
    <source>
        <dbReference type="EMBL" id="GAA4661557.1"/>
    </source>
</evidence>
<protein>
    <recommendedName>
        <fullName evidence="6">Bacterial toxin 28 domain-containing protein</fullName>
    </recommendedName>
</protein>
<dbReference type="Proteomes" id="UP001500192">
    <property type="component" value="Unassembled WGS sequence"/>
</dbReference>